<proteinExistence type="predicted"/>
<protein>
    <submittedName>
        <fullName evidence="2">UDP-N-acetylglucosamine 2-epimerase (Non-hydrolyzing)</fullName>
        <ecNumber evidence="2">5.1.3.14</ecNumber>
    </submittedName>
</protein>
<name>A0A8T5UYB4_9EURY</name>
<evidence type="ECO:0000313" key="3">
    <source>
        <dbReference type="Proteomes" id="UP000825933"/>
    </source>
</evidence>
<dbReference type="InterPro" id="IPR029767">
    <property type="entry name" value="WecB-like"/>
</dbReference>
<dbReference type="InterPro" id="IPR003331">
    <property type="entry name" value="UDP_GlcNAc_Epimerase_2_dom"/>
</dbReference>
<dbReference type="PANTHER" id="PTHR43174">
    <property type="entry name" value="UDP-N-ACETYLGLUCOSAMINE 2-EPIMERASE"/>
    <property type="match status" value="1"/>
</dbReference>
<dbReference type="AlphaFoldDB" id="A0A8T5UYB4"/>
<accession>A0A8T5UYB4</accession>
<dbReference type="CDD" id="cd03786">
    <property type="entry name" value="GTB_UDP-GlcNAc_2-Epimerase"/>
    <property type="match status" value="1"/>
</dbReference>
<keyword evidence="2" id="KW-0413">Isomerase</keyword>
<comment type="caution">
    <text evidence="2">The sequence shown here is derived from an EMBL/GenBank/DDBJ whole genome shotgun (WGS) entry which is preliminary data.</text>
</comment>
<gene>
    <name evidence="2" type="primary">wecB</name>
    <name evidence="2" type="ORF">K8N75_08980</name>
</gene>
<dbReference type="Proteomes" id="UP000825933">
    <property type="component" value="Unassembled WGS sequence"/>
</dbReference>
<feature type="domain" description="UDP-N-acetylglucosamine 2-epimerase" evidence="1">
    <location>
        <begin position="25"/>
        <end position="356"/>
    </location>
</feature>
<dbReference type="RefSeq" id="WP_223791734.1">
    <property type="nucleotide sequence ID" value="NZ_JAIOUQ010000009.1"/>
</dbReference>
<dbReference type="PANTHER" id="PTHR43174:SF1">
    <property type="entry name" value="UDP-N-ACETYLGLUCOSAMINE 2-EPIMERASE"/>
    <property type="match status" value="1"/>
</dbReference>
<dbReference type="SUPFAM" id="SSF53756">
    <property type="entry name" value="UDP-Glycosyltransferase/glycogen phosphorylase"/>
    <property type="match status" value="1"/>
</dbReference>
<evidence type="ECO:0000313" key="2">
    <source>
        <dbReference type="EMBL" id="MBZ2166170.1"/>
    </source>
</evidence>
<dbReference type="Gene3D" id="3.40.50.2000">
    <property type="entry name" value="Glycogen Phosphorylase B"/>
    <property type="match status" value="2"/>
</dbReference>
<dbReference type="Pfam" id="PF02350">
    <property type="entry name" value="Epimerase_2"/>
    <property type="match status" value="1"/>
</dbReference>
<evidence type="ECO:0000259" key="1">
    <source>
        <dbReference type="Pfam" id="PF02350"/>
    </source>
</evidence>
<dbReference type="EC" id="5.1.3.14" evidence="2"/>
<keyword evidence="3" id="KW-1185">Reference proteome</keyword>
<dbReference type="NCBIfam" id="TIGR00236">
    <property type="entry name" value="wecB"/>
    <property type="match status" value="1"/>
</dbReference>
<dbReference type="GO" id="GO:0008761">
    <property type="term" value="F:UDP-N-acetylglucosamine 2-epimerase activity"/>
    <property type="evidence" value="ECO:0007669"/>
    <property type="project" value="UniProtKB-EC"/>
</dbReference>
<dbReference type="EMBL" id="JAIOUQ010000009">
    <property type="protein sequence ID" value="MBZ2166170.1"/>
    <property type="molecule type" value="Genomic_DNA"/>
</dbReference>
<reference evidence="3" key="1">
    <citation type="journal article" date="2022" name="Microbiol. Resour. Announc.">
        <title>Draft Genome Sequence of a Methanogenic Archaeon from West Spitsbergen Permafrost.</title>
        <authorList>
            <person name="Trubitsyn V."/>
            <person name="Rivkina E."/>
            <person name="Shcherbakova V."/>
        </authorList>
    </citation>
    <scope>NUCLEOTIDE SEQUENCE [LARGE SCALE GENOMIC DNA]</scope>
    <source>
        <strain evidence="3">VT</strain>
    </source>
</reference>
<sequence length="359" mass="40778">MKIATIFGTRPEIIKLSTLIPLLDRDFNQILIHTGQHYSYKMDKIFFEDLDLRDCDYSLNIGSGTHGKQTGNMLMELENVLLHEKPELVIVQGDTNSTLAGALAASKLQIPVAHVEAGCRSFDRRMPEEINRVLVDHISDYLFAPDLNSFKNLTLSECIPSEKVYLVGNTSVDACIRAMKIFNRETLEDYSLKKDSYILFTLHRQENTTYESLKEILMALNIISNRIKVFFPVHLRTKKVIEDNNIEINDNVILSDPLGYKDFMGLLTNSMFVMTDSGGIQEESVVLNVPCLIIRDNTEWMIYVEIGKNLLLGTNHQKIVDIVNKLLDNPEIIEKMKLIEAQLNQGASESIVSILKNIQ</sequence>
<organism evidence="2 3">
    <name type="scientific">Methanobacterium spitsbergense</name>
    <dbReference type="NCBI Taxonomy" id="2874285"/>
    <lineage>
        <taxon>Archaea</taxon>
        <taxon>Methanobacteriati</taxon>
        <taxon>Methanobacteriota</taxon>
        <taxon>Methanomada group</taxon>
        <taxon>Methanobacteria</taxon>
        <taxon>Methanobacteriales</taxon>
        <taxon>Methanobacteriaceae</taxon>
        <taxon>Methanobacterium</taxon>
    </lineage>
</organism>